<name>A0AAV0Y734_9HEMI</name>
<proteinExistence type="predicted"/>
<protein>
    <submittedName>
        <fullName evidence="1">Uncharacterized protein</fullName>
    </submittedName>
</protein>
<accession>A0AAV0Y734</accession>
<evidence type="ECO:0000313" key="1">
    <source>
        <dbReference type="EMBL" id="CAI6375947.1"/>
    </source>
</evidence>
<dbReference type="EMBL" id="CARXXK010001395">
    <property type="protein sequence ID" value="CAI6375947.1"/>
    <property type="molecule type" value="Genomic_DNA"/>
</dbReference>
<keyword evidence="2" id="KW-1185">Reference proteome</keyword>
<organism evidence="1 2">
    <name type="scientific">Macrosiphum euphorbiae</name>
    <name type="common">potato aphid</name>
    <dbReference type="NCBI Taxonomy" id="13131"/>
    <lineage>
        <taxon>Eukaryota</taxon>
        <taxon>Metazoa</taxon>
        <taxon>Ecdysozoa</taxon>
        <taxon>Arthropoda</taxon>
        <taxon>Hexapoda</taxon>
        <taxon>Insecta</taxon>
        <taxon>Pterygota</taxon>
        <taxon>Neoptera</taxon>
        <taxon>Paraneoptera</taxon>
        <taxon>Hemiptera</taxon>
        <taxon>Sternorrhyncha</taxon>
        <taxon>Aphidomorpha</taxon>
        <taxon>Aphidoidea</taxon>
        <taxon>Aphididae</taxon>
        <taxon>Macrosiphini</taxon>
        <taxon>Macrosiphum</taxon>
    </lineage>
</organism>
<dbReference type="AlphaFoldDB" id="A0AAV0Y734"/>
<sequence length="105" mass="12046">MPRGNGESLLWDLWLQQLHKAVSYQNLLARAEQEIELRDPAMAMTPMTQIANLNQPVEELLTLVCELLYSVMQHQYDQDRTKSRPLCHSPLSEAVVRGFCFYGAP</sequence>
<dbReference type="Proteomes" id="UP001160148">
    <property type="component" value="Unassembled WGS sequence"/>
</dbReference>
<comment type="caution">
    <text evidence="1">The sequence shown here is derived from an EMBL/GenBank/DDBJ whole genome shotgun (WGS) entry which is preliminary data.</text>
</comment>
<reference evidence="1 2" key="1">
    <citation type="submission" date="2023-01" db="EMBL/GenBank/DDBJ databases">
        <authorList>
            <person name="Whitehead M."/>
        </authorList>
    </citation>
    <scope>NUCLEOTIDE SEQUENCE [LARGE SCALE GENOMIC DNA]</scope>
</reference>
<evidence type="ECO:0000313" key="2">
    <source>
        <dbReference type="Proteomes" id="UP001160148"/>
    </source>
</evidence>
<gene>
    <name evidence="1" type="ORF">MEUPH1_LOCUS29381</name>
</gene>